<keyword evidence="2" id="KW-1185">Reference proteome</keyword>
<gene>
    <name evidence="1" type="ORF">PEVE_00045020</name>
</gene>
<protein>
    <submittedName>
        <fullName evidence="1">Uncharacterized protein</fullName>
    </submittedName>
</protein>
<organism evidence="1 2">
    <name type="scientific">Porites evermanni</name>
    <dbReference type="NCBI Taxonomy" id="104178"/>
    <lineage>
        <taxon>Eukaryota</taxon>
        <taxon>Metazoa</taxon>
        <taxon>Cnidaria</taxon>
        <taxon>Anthozoa</taxon>
        <taxon>Hexacorallia</taxon>
        <taxon>Scleractinia</taxon>
        <taxon>Fungiina</taxon>
        <taxon>Poritidae</taxon>
        <taxon>Porites</taxon>
    </lineage>
</organism>
<comment type="caution">
    <text evidence="1">The sequence shown here is derived from an EMBL/GenBank/DDBJ whole genome shotgun (WGS) entry which is preliminary data.</text>
</comment>
<dbReference type="Proteomes" id="UP001159427">
    <property type="component" value="Unassembled WGS sequence"/>
</dbReference>
<proteinExistence type="predicted"/>
<evidence type="ECO:0000313" key="1">
    <source>
        <dbReference type="EMBL" id="CAH3149733.1"/>
    </source>
</evidence>
<sequence length="181" mass="20846">MNHTEPSSIWPSFIQHNKKWREIRPGKARCKAKGKKNKGRIWGGYKKFELKRQECDYGQRKTFDCNFDKDMREKKWSESHEQSSKLHEHNLNFDIESYITKSLISNRRKNVKKHLKITSNKNERISKVNPASSHAVNLCGKGSVIYIDPATPQHGYHDNSNTADFDSDSAGLTALSTVGRI</sequence>
<reference evidence="1 2" key="1">
    <citation type="submission" date="2022-05" db="EMBL/GenBank/DDBJ databases">
        <authorList>
            <consortium name="Genoscope - CEA"/>
            <person name="William W."/>
        </authorList>
    </citation>
    <scope>NUCLEOTIDE SEQUENCE [LARGE SCALE GENOMIC DNA]</scope>
</reference>
<accession>A0ABN8PVL9</accession>
<evidence type="ECO:0000313" key="2">
    <source>
        <dbReference type="Proteomes" id="UP001159427"/>
    </source>
</evidence>
<name>A0ABN8PVL9_9CNID</name>
<dbReference type="EMBL" id="CALNXI010000977">
    <property type="protein sequence ID" value="CAH3149733.1"/>
    <property type="molecule type" value="Genomic_DNA"/>
</dbReference>
<dbReference type="Gene3D" id="3.40.1280.30">
    <property type="match status" value="1"/>
</dbReference>
<dbReference type="InterPro" id="IPR038459">
    <property type="entry name" value="MT_TRM10-typ_sf"/>
</dbReference>